<dbReference type="AlphaFoldDB" id="A0A7S7NW03"/>
<protein>
    <submittedName>
        <fullName evidence="4">Tetratricopeptide repeat protein</fullName>
    </submittedName>
</protein>
<dbReference type="InterPro" id="IPR019734">
    <property type="entry name" value="TPR_rpt"/>
</dbReference>
<dbReference type="RefSeq" id="WP_194452487.1">
    <property type="nucleotide sequence ID" value="NZ_CP063849.1"/>
</dbReference>
<dbReference type="KEGG" id="pfer:IRI77_13050"/>
<dbReference type="Gene3D" id="1.25.40.10">
    <property type="entry name" value="Tetratricopeptide repeat domain"/>
    <property type="match status" value="1"/>
</dbReference>
<accession>A0A7S7NW03</accession>
<reference evidence="4 5" key="1">
    <citation type="submission" date="2020-10" db="EMBL/GenBank/DDBJ databases">
        <title>Complete genome sequence of Paludibaculum fermentans P105T, a facultatively anaerobic acidobacterium capable of dissimilatory Fe(III) reduction.</title>
        <authorList>
            <person name="Dedysh S.N."/>
            <person name="Beletsky A.V."/>
            <person name="Kulichevskaya I.S."/>
            <person name="Mardanov A.V."/>
            <person name="Ravin N.V."/>
        </authorList>
    </citation>
    <scope>NUCLEOTIDE SEQUENCE [LARGE SCALE GENOMIC DNA]</scope>
    <source>
        <strain evidence="4 5">P105</strain>
    </source>
</reference>
<evidence type="ECO:0000313" key="5">
    <source>
        <dbReference type="Proteomes" id="UP000593892"/>
    </source>
</evidence>
<dbReference type="InterPro" id="IPR011990">
    <property type="entry name" value="TPR-like_helical_dom_sf"/>
</dbReference>
<name>A0A7S7NW03_PALFE</name>
<evidence type="ECO:0000256" key="2">
    <source>
        <dbReference type="ARBA" id="ARBA00022803"/>
    </source>
</evidence>
<gene>
    <name evidence="4" type="ORF">IRI77_13050</name>
</gene>
<dbReference type="EMBL" id="CP063849">
    <property type="protein sequence ID" value="QOY90830.1"/>
    <property type="molecule type" value="Genomic_DNA"/>
</dbReference>
<organism evidence="4 5">
    <name type="scientific">Paludibaculum fermentans</name>
    <dbReference type="NCBI Taxonomy" id="1473598"/>
    <lineage>
        <taxon>Bacteria</taxon>
        <taxon>Pseudomonadati</taxon>
        <taxon>Acidobacteriota</taxon>
        <taxon>Terriglobia</taxon>
        <taxon>Bryobacterales</taxon>
        <taxon>Bryobacteraceae</taxon>
        <taxon>Paludibaculum</taxon>
    </lineage>
</organism>
<feature type="repeat" description="TPR" evidence="3">
    <location>
        <begin position="198"/>
        <end position="231"/>
    </location>
</feature>
<dbReference type="PANTHER" id="PTHR45586">
    <property type="entry name" value="TPR REPEAT-CONTAINING PROTEIN PA4667"/>
    <property type="match status" value="1"/>
</dbReference>
<keyword evidence="2 3" id="KW-0802">TPR repeat</keyword>
<dbReference type="SUPFAM" id="SSF48452">
    <property type="entry name" value="TPR-like"/>
    <property type="match status" value="1"/>
</dbReference>
<evidence type="ECO:0000256" key="1">
    <source>
        <dbReference type="ARBA" id="ARBA00022737"/>
    </source>
</evidence>
<evidence type="ECO:0000256" key="3">
    <source>
        <dbReference type="PROSITE-ProRule" id="PRU00339"/>
    </source>
</evidence>
<dbReference type="PROSITE" id="PS50005">
    <property type="entry name" value="TPR"/>
    <property type="match status" value="1"/>
</dbReference>
<dbReference type="Proteomes" id="UP000593892">
    <property type="component" value="Chromosome"/>
</dbReference>
<dbReference type="InterPro" id="IPR051012">
    <property type="entry name" value="CellSynth/LPSAsmb/PSIAsmb"/>
</dbReference>
<sequence>MKRSHWLNIGALLFGAVAGLKAETVLLTHDSSGNFLNQAPAVLRKGGFALVSRTALFGAATAHVLDDAGRLHPVLWITADDADAGVAEVFVGAQAPKGPDSATTMSRHVRMRHHEANIENTKEAGGFGFVSRLDCGGPKDPDSEPLYDEHGLLAGWHATRVVDGRNTAFAVPLARFDAISQTSRMSVAEWNRSHDAAKEEAYQRAMGYLWMEDFDGALFYFQKAVDQDPQNARGWYHLAFAQGKNGHGKAKLACYKKAVELDPQFPPAHYYLGFSLLIGGDRDGAIAEYRKLKDLDEGWASRLKLFLDAAHVDVMEKPDPKAAKRIA</sequence>
<dbReference type="SMART" id="SM00028">
    <property type="entry name" value="TPR"/>
    <property type="match status" value="3"/>
</dbReference>
<proteinExistence type="predicted"/>
<keyword evidence="1" id="KW-0677">Repeat</keyword>
<evidence type="ECO:0000313" key="4">
    <source>
        <dbReference type="EMBL" id="QOY90830.1"/>
    </source>
</evidence>
<dbReference type="Pfam" id="PF13181">
    <property type="entry name" value="TPR_8"/>
    <property type="match status" value="1"/>
</dbReference>
<keyword evidence="5" id="KW-1185">Reference proteome</keyword>
<dbReference type="PANTHER" id="PTHR45586:SF1">
    <property type="entry name" value="LIPOPOLYSACCHARIDE ASSEMBLY PROTEIN B"/>
    <property type="match status" value="1"/>
</dbReference>